<feature type="chain" id="PRO_5046597326" evidence="2">
    <location>
        <begin position="40"/>
        <end position="882"/>
    </location>
</feature>
<feature type="compositionally biased region" description="Low complexity" evidence="1">
    <location>
        <begin position="500"/>
        <end position="518"/>
    </location>
</feature>
<dbReference type="SUPFAM" id="SSF49299">
    <property type="entry name" value="PKD domain"/>
    <property type="match status" value="1"/>
</dbReference>
<dbReference type="Pfam" id="PF22352">
    <property type="entry name" value="K319L-like_PKD"/>
    <property type="match status" value="1"/>
</dbReference>
<comment type="caution">
    <text evidence="4">The sequence shown here is derived from an EMBL/GenBank/DDBJ whole genome shotgun (WGS) entry which is preliminary data.</text>
</comment>
<sequence>MRARSRRHRPGGARLRATVAVLLGAGGAVVLAAPPPASAAVPTVVASLVQNISTAAMNPPFPDPDGVTYLPGRDHLLIADSEVDEMSIFQNTNILETTRTGTVVDRGVTTAYSHEPAGISYAPANAHVFISDDDQFRVHEITAGADGRYGTADDGHTMISTAAFGSTDPEDVTYFPPTGELFVLDGADNDVHRVSPGPNGRFDGVPPTGDDTAVEFDVQRYGAEDPEGISYHPGRGTLVLVDSTSDRIYEFNRDLQLIDQIDIAASHQVFAGGLTVAPAVDNPSRWDFWVVDRGIDNNSNPNENDGRLYELRADLPPIGNLAPVVDAGRDAPDEIGTPIALSATVYDDGGPGPSTLQWSQVSGPGTTTFSPPSAAQTSAAFSATGTYVLRATASDGQLSTSDDVTITVVARGAPRPLDTPVAKAFDDVEQRPTGFADWLGSTLNIPNAGTTSQTIGIRFARLAVPVGATITEAWIQFAATGSTSTAASVQVRAVAADDTPTFTTSSTTVSSRPQTSTSVAWSPAAWTSGQRGAAQRTPDLKTLVQAVVSRPGWRSDNALAFVMTGTGERRASSHDGSTPPALHLAYTMPAQQDGPPTAAFTSSCTGLACGFDGTTSFDNEGPIASYQWTFGDGGTATGATPSHTYATAGTYAVTLVVTDGTGHAGTVSHEVTVAATSSAIAFRGVAASNTNTTAAAVTVPAVHAGDAMLLFATLNVTTSTVTPPAGWTQLADFVTGSERTIAWQRVATAADAGSRVTVGLSGYAKTALQLVAYGGTSATPVAAIATRGDPANTLTHPTPSATVAGAGRWVVSYWADKSSATTDWQPPAGVTVRDETIGASGGHIDALVADGGAPAPQGTSPSLTASTDASSRAATITVVLQP</sequence>
<dbReference type="SMART" id="SM00089">
    <property type="entry name" value="PKD"/>
    <property type="match status" value="2"/>
</dbReference>
<gene>
    <name evidence="4" type="ORF">ACFQ3F_14780</name>
</gene>
<evidence type="ECO:0000259" key="3">
    <source>
        <dbReference type="PROSITE" id="PS50093"/>
    </source>
</evidence>
<reference evidence="5" key="1">
    <citation type="journal article" date="2019" name="Int. J. Syst. Evol. Microbiol.">
        <title>The Global Catalogue of Microorganisms (GCM) 10K type strain sequencing project: providing services to taxonomists for standard genome sequencing and annotation.</title>
        <authorList>
            <consortium name="The Broad Institute Genomics Platform"/>
            <consortium name="The Broad Institute Genome Sequencing Center for Infectious Disease"/>
            <person name="Wu L."/>
            <person name="Ma J."/>
        </authorList>
    </citation>
    <scope>NUCLEOTIDE SEQUENCE [LARGE SCALE GENOMIC DNA]</scope>
    <source>
        <strain evidence="5">CCUG 52478</strain>
    </source>
</reference>
<dbReference type="Gene3D" id="2.120.10.30">
    <property type="entry name" value="TolB, C-terminal domain"/>
    <property type="match status" value="1"/>
</dbReference>
<dbReference type="PROSITE" id="PS50093">
    <property type="entry name" value="PKD"/>
    <property type="match status" value="1"/>
</dbReference>
<organism evidence="4 5">
    <name type="scientific">Nocardioides ginsengisoli</name>
    <dbReference type="NCBI Taxonomy" id="363868"/>
    <lineage>
        <taxon>Bacteria</taxon>
        <taxon>Bacillati</taxon>
        <taxon>Actinomycetota</taxon>
        <taxon>Actinomycetes</taxon>
        <taxon>Propionibacteriales</taxon>
        <taxon>Nocardioidaceae</taxon>
        <taxon>Nocardioides</taxon>
    </lineage>
</organism>
<dbReference type="InterPro" id="IPR013783">
    <property type="entry name" value="Ig-like_fold"/>
</dbReference>
<dbReference type="InterPro" id="IPR022409">
    <property type="entry name" value="PKD/Chitinase_dom"/>
</dbReference>
<evidence type="ECO:0000256" key="1">
    <source>
        <dbReference type="SAM" id="MobiDB-lite"/>
    </source>
</evidence>
<dbReference type="InterPro" id="IPR035986">
    <property type="entry name" value="PKD_dom_sf"/>
</dbReference>
<name>A0ABW3W3S4_9ACTN</name>
<dbReference type="Pfam" id="PF18911">
    <property type="entry name" value="PKD_4"/>
    <property type="match status" value="1"/>
</dbReference>
<dbReference type="InterPro" id="IPR000601">
    <property type="entry name" value="PKD_dom"/>
</dbReference>
<dbReference type="Proteomes" id="UP001597229">
    <property type="component" value="Unassembled WGS sequence"/>
</dbReference>
<evidence type="ECO:0000313" key="5">
    <source>
        <dbReference type="Proteomes" id="UP001597229"/>
    </source>
</evidence>
<feature type="domain" description="PKD" evidence="3">
    <location>
        <begin position="622"/>
        <end position="680"/>
    </location>
</feature>
<protein>
    <submittedName>
        <fullName evidence="4">PKD domain-containing protein</fullName>
    </submittedName>
</protein>
<dbReference type="CDD" id="cd00146">
    <property type="entry name" value="PKD"/>
    <property type="match status" value="1"/>
</dbReference>
<dbReference type="SUPFAM" id="SSF63829">
    <property type="entry name" value="Calcium-dependent phosphotriesterase"/>
    <property type="match status" value="1"/>
</dbReference>
<feature type="region of interest" description="Disordered" evidence="1">
    <location>
        <begin position="500"/>
        <end position="533"/>
    </location>
</feature>
<proteinExistence type="predicted"/>
<dbReference type="InterPro" id="IPR011042">
    <property type="entry name" value="6-blade_b-propeller_TolB-like"/>
</dbReference>
<keyword evidence="5" id="KW-1185">Reference proteome</keyword>
<dbReference type="RefSeq" id="WP_367921930.1">
    <property type="nucleotide sequence ID" value="NZ_BAABAC010000049.1"/>
</dbReference>
<dbReference type="EMBL" id="JBHTLX010000020">
    <property type="protein sequence ID" value="MFD1249059.1"/>
    <property type="molecule type" value="Genomic_DNA"/>
</dbReference>
<evidence type="ECO:0000313" key="4">
    <source>
        <dbReference type="EMBL" id="MFD1249059.1"/>
    </source>
</evidence>
<evidence type="ECO:0000256" key="2">
    <source>
        <dbReference type="SAM" id="SignalP"/>
    </source>
</evidence>
<dbReference type="Gene3D" id="2.60.40.10">
    <property type="entry name" value="Immunoglobulins"/>
    <property type="match status" value="2"/>
</dbReference>
<keyword evidence="2" id="KW-0732">Signal</keyword>
<feature type="signal peptide" evidence="2">
    <location>
        <begin position="1"/>
        <end position="39"/>
    </location>
</feature>
<accession>A0ABW3W3S4</accession>